<organism evidence="2 3">
    <name type="scientific">Micromonospora tarensis</name>
    <dbReference type="NCBI Taxonomy" id="2806100"/>
    <lineage>
        <taxon>Bacteria</taxon>
        <taxon>Bacillati</taxon>
        <taxon>Actinomycetota</taxon>
        <taxon>Actinomycetes</taxon>
        <taxon>Micromonosporales</taxon>
        <taxon>Micromonosporaceae</taxon>
        <taxon>Micromonospora</taxon>
    </lineage>
</organism>
<dbReference type="PANTHER" id="PTHR33877">
    <property type="entry name" value="SLL1193 PROTEIN"/>
    <property type="match status" value="1"/>
</dbReference>
<dbReference type="CDD" id="cd00085">
    <property type="entry name" value="HNHc"/>
    <property type="match status" value="1"/>
</dbReference>
<feature type="domain" description="HNH nuclease" evidence="1">
    <location>
        <begin position="11"/>
        <end position="65"/>
    </location>
</feature>
<gene>
    <name evidence="2" type="ORF">JM949_20035</name>
</gene>
<evidence type="ECO:0000259" key="1">
    <source>
        <dbReference type="SMART" id="SM00507"/>
    </source>
</evidence>
<reference evidence="2 3" key="1">
    <citation type="submission" date="2021-01" db="EMBL/GenBank/DDBJ databases">
        <title>Draft genome sequence of Micromonospora sp. strain STR1s_6.</title>
        <authorList>
            <person name="Karlyshev A."/>
            <person name="Jawad R."/>
        </authorList>
    </citation>
    <scope>NUCLEOTIDE SEQUENCE [LARGE SCALE GENOMIC DNA]</scope>
    <source>
        <strain evidence="2 3">STR1S-6</strain>
    </source>
</reference>
<dbReference type="InterPro" id="IPR003615">
    <property type="entry name" value="HNH_nuc"/>
</dbReference>
<keyword evidence="2" id="KW-0255">Endonuclease</keyword>
<dbReference type="EMBL" id="JAEVHL010000106">
    <property type="protein sequence ID" value="MBM0277507.1"/>
    <property type="molecule type" value="Genomic_DNA"/>
</dbReference>
<keyword evidence="2" id="KW-0540">Nuclease</keyword>
<dbReference type="SMART" id="SM00507">
    <property type="entry name" value="HNHc"/>
    <property type="match status" value="1"/>
</dbReference>
<comment type="caution">
    <text evidence="2">The sequence shown here is derived from an EMBL/GenBank/DDBJ whole genome shotgun (WGS) entry which is preliminary data.</text>
</comment>
<protein>
    <submittedName>
        <fullName evidence="2">HNH endonuclease</fullName>
    </submittedName>
</protein>
<dbReference type="InterPro" id="IPR052892">
    <property type="entry name" value="NA-targeting_endonuclease"/>
</dbReference>
<proteinExistence type="predicted"/>
<dbReference type="GO" id="GO:0004519">
    <property type="term" value="F:endonuclease activity"/>
    <property type="evidence" value="ECO:0007669"/>
    <property type="project" value="UniProtKB-KW"/>
</dbReference>
<keyword evidence="3" id="KW-1185">Reference proteome</keyword>
<evidence type="ECO:0000313" key="3">
    <source>
        <dbReference type="Proteomes" id="UP000622245"/>
    </source>
</evidence>
<dbReference type="InterPro" id="IPR029471">
    <property type="entry name" value="HNH_5"/>
</dbReference>
<evidence type="ECO:0000313" key="2">
    <source>
        <dbReference type="EMBL" id="MBM0277507.1"/>
    </source>
</evidence>
<dbReference type="PANTHER" id="PTHR33877:SF2">
    <property type="entry name" value="OS07G0170200 PROTEIN"/>
    <property type="match status" value="1"/>
</dbReference>
<name>A0ABS1YJ96_9ACTN</name>
<sequence>MARPNSTRMRAIKRALAERDGAGCFYCGHPFPALITATVDHLIPQSLLPGWALMNLVLACRPCNQRKSGQLPQVFLRHAGQVPPLRPAGRLVTAVAALAGRLARVELRRPTTTPVVTGCR</sequence>
<dbReference type="Gene3D" id="1.10.30.50">
    <property type="match status" value="1"/>
</dbReference>
<accession>A0ABS1YJ96</accession>
<keyword evidence="2" id="KW-0378">Hydrolase</keyword>
<dbReference type="Proteomes" id="UP000622245">
    <property type="component" value="Unassembled WGS sequence"/>
</dbReference>
<dbReference type="RefSeq" id="WP_203149931.1">
    <property type="nucleotide sequence ID" value="NZ_JAEVHL010000106.1"/>
</dbReference>
<dbReference type="Pfam" id="PF14279">
    <property type="entry name" value="HNH_5"/>
    <property type="match status" value="1"/>
</dbReference>